<evidence type="ECO:0000259" key="2">
    <source>
        <dbReference type="Pfam" id="PF14111"/>
    </source>
</evidence>
<feature type="compositionally biased region" description="Polar residues" evidence="1">
    <location>
        <begin position="394"/>
        <end position="406"/>
    </location>
</feature>
<dbReference type="Proteomes" id="UP001151760">
    <property type="component" value="Unassembled WGS sequence"/>
</dbReference>
<keyword evidence="5" id="KW-1185">Reference proteome</keyword>
<evidence type="ECO:0000313" key="5">
    <source>
        <dbReference type="Proteomes" id="UP001151760"/>
    </source>
</evidence>
<keyword evidence="4" id="KW-0548">Nucleotidyltransferase</keyword>
<dbReference type="InterPro" id="IPR025558">
    <property type="entry name" value="DUF4283"/>
</dbReference>
<keyword evidence="4" id="KW-0808">Transferase</keyword>
<gene>
    <name evidence="4" type="ORF">Tco_0921983</name>
</gene>
<feature type="compositionally biased region" description="Acidic residues" evidence="1">
    <location>
        <begin position="523"/>
        <end position="535"/>
    </location>
</feature>
<sequence>MERGFLSSSKKDNTNEVRGKEQSSPVGLAKQVKNIEGKMIRRDGKPLKSILKRPKVVADNSGVQHPDVILRMSAPKVVTPLVTMEDNNNNGVNMHDFDPAVNMVCKVDNNNTSVDNTSTNAMENVHVSFVDALNAAVKPGKVNTSSLDSDPKLIRFRQLVNKSRVENSDCVLKGWLLNYVNNTYGKFGLQNLMKTNDGVFLFKFATKEGLERVLQKGPWMIRHSPILLSKWSPTLSLKKDKVNKVPVWVKLFNVPVLAYSGDGFSLIVTQIGKPIMLDAFTSSMCVDSWGRISFARALIKVCADSVLKKEVIMAIENEEDDGYTREVIQVEYEWKPPHCVECKCFGHDHNTCPKRVKENAPKARPTASTTRSAIDNEDGFTTVSSRKKKKKSSPNRVSGTNLSKCNPNLKYRPVSHPGKGKGDDSKEANGPKKGSTKDNGNGKLVHIDEVVPTQNSSANLKEDESELDEDQNVSCPVNADGKDKEKKDDTTVVNEEEKSQTQGSLWEKFKASKEASSSKFTSLDDDDSDDDEEVYMPDGIHGGGFMDGLEDDLDCYDGYGTQVYDLTPQEQAFCDQYDIRLNSRGRKYIKEAPFEALYGQKCRSPVCWAEVGDVQLTGPEIIHETTKNIVSFLRLEGKQGKLNPRNIRPLKILKRVGLVAYTLELPEELSNVHSTFHVSNLKKCLSDESLIIPMKKLPSR</sequence>
<dbReference type="GO" id="GO:0003964">
    <property type="term" value="F:RNA-directed DNA polymerase activity"/>
    <property type="evidence" value="ECO:0007669"/>
    <property type="project" value="UniProtKB-KW"/>
</dbReference>
<protein>
    <submittedName>
        <fullName evidence="4">Reverse transcriptase domain-containing protein</fullName>
    </submittedName>
</protein>
<dbReference type="Pfam" id="PF24626">
    <property type="entry name" value="SH3_Tf2-1"/>
    <property type="match status" value="1"/>
</dbReference>
<dbReference type="PANTHER" id="PTHR31286">
    <property type="entry name" value="GLYCINE-RICH CELL WALL STRUCTURAL PROTEIN 1.8-LIKE"/>
    <property type="match status" value="1"/>
</dbReference>
<dbReference type="Pfam" id="PF14111">
    <property type="entry name" value="DUF4283"/>
    <property type="match status" value="1"/>
</dbReference>
<keyword evidence="4" id="KW-0695">RNA-directed DNA polymerase</keyword>
<proteinExistence type="predicted"/>
<feature type="region of interest" description="Disordered" evidence="1">
    <location>
        <begin position="1"/>
        <end position="29"/>
    </location>
</feature>
<feature type="domain" description="DUF4283" evidence="2">
    <location>
        <begin position="178"/>
        <end position="237"/>
    </location>
</feature>
<dbReference type="InterPro" id="IPR040256">
    <property type="entry name" value="At4g02000-like"/>
</dbReference>
<feature type="region of interest" description="Disordered" evidence="1">
    <location>
        <begin position="355"/>
        <end position="543"/>
    </location>
</feature>
<comment type="caution">
    <text evidence="4">The sequence shown here is derived from an EMBL/GenBank/DDBJ whole genome shotgun (WGS) entry which is preliminary data.</text>
</comment>
<dbReference type="EMBL" id="BQNB010014717">
    <property type="protein sequence ID" value="GJT31564.1"/>
    <property type="molecule type" value="Genomic_DNA"/>
</dbReference>
<name>A0ABQ5CXR3_9ASTR</name>
<reference evidence="4" key="2">
    <citation type="submission" date="2022-01" db="EMBL/GenBank/DDBJ databases">
        <authorList>
            <person name="Yamashiro T."/>
            <person name="Shiraishi A."/>
            <person name="Satake H."/>
            <person name="Nakayama K."/>
        </authorList>
    </citation>
    <scope>NUCLEOTIDE SEQUENCE</scope>
</reference>
<feature type="compositionally biased region" description="Basic and acidic residues" evidence="1">
    <location>
        <begin position="1"/>
        <end position="21"/>
    </location>
</feature>
<reference evidence="4" key="1">
    <citation type="journal article" date="2022" name="Int. J. Mol. Sci.">
        <title>Draft Genome of Tanacetum Coccineum: Genomic Comparison of Closely Related Tanacetum-Family Plants.</title>
        <authorList>
            <person name="Yamashiro T."/>
            <person name="Shiraishi A."/>
            <person name="Nakayama K."/>
            <person name="Satake H."/>
        </authorList>
    </citation>
    <scope>NUCLEOTIDE SEQUENCE</scope>
</reference>
<evidence type="ECO:0000313" key="4">
    <source>
        <dbReference type="EMBL" id="GJT31564.1"/>
    </source>
</evidence>
<organism evidence="4 5">
    <name type="scientific">Tanacetum coccineum</name>
    <dbReference type="NCBI Taxonomy" id="301880"/>
    <lineage>
        <taxon>Eukaryota</taxon>
        <taxon>Viridiplantae</taxon>
        <taxon>Streptophyta</taxon>
        <taxon>Embryophyta</taxon>
        <taxon>Tracheophyta</taxon>
        <taxon>Spermatophyta</taxon>
        <taxon>Magnoliopsida</taxon>
        <taxon>eudicotyledons</taxon>
        <taxon>Gunneridae</taxon>
        <taxon>Pentapetalae</taxon>
        <taxon>asterids</taxon>
        <taxon>campanulids</taxon>
        <taxon>Asterales</taxon>
        <taxon>Asteraceae</taxon>
        <taxon>Asteroideae</taxon>
        <taxon>Anthemideae</taxon>
        <taxon>Anthemidinae</taxon>
        <taxon>Tanacetum</taxon>
    </lineage>
</organism>
<evidence type="ECO:0000259" key="3">
    <source>
        <dbReference type="Pfam" id="PF24626"/>
    </source>
</evidence>
<feature type="domain" description="Tf2-1-like SH3-like" evidence="3">
    <location>
        <begin position="634"/>
        <end position="684"/>
    </location>
</feature>
<accession>A0ABQ5CXR3</accession>
<feature type="compositionally biased region" description="Basic and acidic residues" evidence="1">
    <location>
        <begin position="480"/>
        <end position="499"/>
    </location>
</feature>
<feature type="compositionally biased region" description="Polar residues" evidence="1">
    <location>
        <begin position="366"/>
        <end position="383"/>
    </location>
</feature>
<dbReference type="InterPro" id="IPR056924">
    <property type="entry name" value="SH3_Tf2-1"/>
</dbReference>
<evidence type="ECO:0000256" key="1">
    <source>
        <dbReference type="SAM" id="MobiDB-lite"/>
    </source>
</evidence>
<dbReference type="PANTHER" id="PTHR31286:SF99">
    <property type="entry name" value="DUF4283 DOMAIN-CONTAINING PROTEIN"/>
    <property type="match status" value="1"/>
</dbReference>
<feature type="compositionally biased region" description="Basic and acidic residues" evidence="1">
    <location>
        <begin position="420"/>
        <end position="430"/>
    </location>
</feature>